<proteinExistence type="predicted"/>
<dbReference type="AlphaFoldDB" id="A0A7Z0VML9"/>
<comment type="caution">
    <text evidence="1">The sequence shown here is derived from an EMBL/GenBank/DDBJ whole genome shotgun (WGS) entry which is preliminary data.</text>
</comment>
<protein>
    <submittedName>
        <fullName evidence="1">Uncharacterized protein</fullName>
    </submittedName>
</protein>
<dbReference type="EMBL" id="MARB01000005">
    <property type="protein sequence ID" value="ODJ88488.1"/>
    <property type="molecule type" value="Genomic_DNA"/>
</dbReference>
<accession>A0A7Z0VML9</accession>
<dbReference type="Proteomes" id="UP000094769">
    <property type="component" value="Unassembled WGS sequence"/>
</dbReference>
<evidence type="ECO:0000313" key="2">
    <source>
        <dbReference type="Proteomes" id="UP000094769"/>
    </source>
</evidence>
<organism evidence="1 2">
    <name type="scientific">Candidatus Thiodiazotropha endolucinida</name>
    <dbReference type="NCBI Taxonomy" id="1655433"/>
    <lineage>
        <taxon>Bacteria</taxon>
        <taxon>Pseudomonadati</taxon>
        <taxon>Pseudomonadota</taxon>
        <taxon>Gammaproteobacteria</taxon>
        <taxon>Chromatiales</taxon>
        <taxon>Sedimenticolaceae</taxon>
        <taxon>Candidatus Thiodiazotropha</taxon>
    </lineage>
</organism>
<sequence>MERLMIRLGRLVWMGCLMLGLVGLMLSLETRLSWGNEAPDYERFRQSMARPWYLKPALRESVGELVDLMDPRTTGFNEVRVFDTQQGIYRVYQGTVFTHTGYAQARQHMPRRSIKAQLQVVIDGVTTGKSYYGRDPGWRGSYWREPGASEGLWVVQKNHAVIGHPVVVEVSVVAAHVIEAWVVSGRLRRAMP</sequence>
<name>A0A7Z0VML9_9GAMM</name>
<reference evidence="1 2" key="1">
    <citation type="submission" date="2016-06" db="EMBL/GenBank/DDBJ databases">
        <title>Genome sequence of endosymbiont of Candidatus Endolucinida thiodiazotropha.</title>
        <authorList>
            <person name="Poehlein A."/>
            <person name="Koenig S."/>
            <person name="Heiden S.E."/>
            <person name="Thuermer A."/>
            <person name="Voget S."/>
            <person name="Daniel R."/>
            <person name="Markert S."/>
            <person name="Gros O."/>
            <person name="Schweder T."/>
        </authorList>
    </citation>
    <scope>NUCLEOTIDE SEQUENCE [LARGE SCALE GENOMIC DNA]</scope>
    <source>
        <strain evidence="1 2">COS</strain>
    </source>
</reference>
<gene>
    <name evidence="1" type="ORF">CODIS_10340</name>
</gene>
<evidence type="ECO:0000313" key="1">
    <source>
        <dbReference type="EMBL" id="ODJ88488.1"/>
    </source>
</evidence>
<keyword evidence="2" id="KW-1185">Reference proteome</keyword>